<dbReference type="EMBL" id="JAAIYP010000005">
    <property type="protein sequence ID" value="NFV78762.1"/>
    <property type="molecule type" value="Genomic_DNA"/>
</dbReference>
<reference evidence="1 2" key="1">
    <citation type="submission" date="2020-02" db="EMBL/GenBank/DDBJ databases">
        <authorList>
            <person name="Dziuba M."/>
            <person name="Kuznetsov B."/>
            <person name="Mardanov A."/>
            <person name="Ravin N."/>
            <person name="Grouzdev D."/>
        </authorList>
    </citation>
    <scope>NUCLEOTIDE SEQUENCE [LARGE SCALE GENOMIC DNA]</scope>
    <source>
        <strain evidence="1 2">SpK</strain>
    </source>
</reference>
<name>A0A7C9QRM0_9PROT</name>
<evidence type="ECO:0000313" key="2">
    <source>
        <dbReference type="Proteomes" id="UP000480684"/>
    </source>
</evidence>
<comment type="caution">
    <text evidence="1">The sequence shown here is derived from an EMBL/GenBank/DDBJ whole genome shotgun (WGS) entry which is preliminary data.</text>
</comment>
<sequence length="66" mass="7535">MLPFLSDETQRPTTEDIERTAREMVDRHGSAATAMLRERVAALETAARWREHATALRVLSLIERTV</sequence>
<dbReference type="AlphaFoldDB" id="A0A7C9QRM0"/>
<keyword evidence="2" id="KW-1185">Reference proteome</keyword>
<dbReference type="Proteomes" id="UP000480684">
    <property type="component" value="Unassembled WGS sequence"/>
</dbReference>
<evidence type="ECO:0000313" key="1">
    <source>
        <dbReference type="EMBL" id="NFV78762.1"/>
    </source>
</evidence>
<gene>
    <name evidence="1" type="ORF">G4223_01345</name>
</gene>
<proteinExistence type="predicted"/>
<accession>A0A7C9QRM0</accession>
<dbReference type="RefSeq" id="WP_163674013.1">
    <property type="nucleotide sequence ID" value="NZ_JAAIYP010000005.1"/>
</dbReference>
<organism evidence="1 2">
    <name type="scientific">Magnetospirillum aberrantis SpK</name>
    <dbReference type="NCBI Taxonomy" id="908842"/>
    <lineage>
        <taxon>Bacteria</taxon>
        <taxon>Pseudomonadati</taxon>
        <taxon>Pseudomonadota</taxon>
        <taxon>Alphaproteobacteria</taxon>
        <taxon>Rhodospirillales</taxon>
        <taxon>Rhodospirillaceae</taxon>
        <taxon>Magnetospirillum</taxon>
    </lineage>
</organism>
<protein>
    <submittedName>
        <fullName evidence="1">Uncharacterized protein</fullName>
    </submittedName>
</protein>